<proteinExistence type="predicted"/>
<dbReference type="RefSeq" id="WP_049665533.1">
    <property type="nucleotide sequence ID" value="NZ_LFXJ01000005.1"/>
</dbReference>
<evidence type="ECO:0000313" key="1">
    <source>
        <dbReference type="EMBL" id="KMY32335.1"/>
    </source>
</evidence>
<evidence type="ECO:0008006" key="3">
    <source>
        <dbReference type="Google" id="ProtNLM"/>
    </source>
</evidence>
<dbReference type="InterPro" id="IPR026337">
    <property type="entry name" value="AKG_HExxH"/>
</dbReference>
<organism evidence="1 2">
    <name type="scientific">Lysinibacillus xylanilyticus</name>
    <dbReference type="NCBI Taxonomy" id="582475"/>
    <lineage>
        <taxon>Bacteria</taxon>
        <taxon>Bacillati</taxon>
        <taxon>Bacillota</taxon>
        <taxon>Bacilli</taxon>
        <taxon>Bacillales</taxon>
        <taxon>Bacillaceae</taxon>
        <taxon>Lysinibacillus</taxon>
    </lineage>
</organism>
<dbReference type="OrthoDB" id="796761at2"/>
<dbReference type="Proteomes" id="UP000037326">
    <property type="component" value="Unassembled WGS sequence"/>
</dbReference>
<dbReference type="NCBIfam" id="TIGR04267">
    <property type="entry name" value="mod_HExxH"/>
    <property type="match status" value="1"/>
</dbReference>
<evidence type="ECO:0000313" key="2">
    <source>
        <dbReference type="Proteomes" id="UP000037326"/>
    </source>
</evidence>
<name>A0A0K9FCY7_9BACI</name>
<protein>
    <recommendedName>
        <fullName evidence="3">HEXXH motif domain-containing protein</fullName>
    </recommendedName>
</protein>
<dbReference type="GeneID" id="96598466"/>
<gene>
    <name evidence="1" type="ORF">ACZ11_09365</name>
</gene>
<sequence length="418" mass="47870">MLTFLQPSQMENDQIYMLSLRPFYQRINNIINAIEKTGEVSVDVLTTLKESLNNQVFLTSIYSPGLNYFAIDLTTYVSNGLSYKLDESELISKLMTSENIQKFISYFILPCAKNGIEIKTVILSTSEGVIEFPGLNYVINTPEKSTYHLISTHVNNITINIGTEIVAEIPINNTNSPYFGNADFSIEKNSLKTIDDISLTFSDPLISKCLTNNFRDLNIRKSNENNLLSNIEFTMNDHLYYKSCLELIAEIWPEYYKEITSHIKLIAIMDTDAFGGFTANLLPDAIFLSHHPNDFLWVTENIVHECAHSRLEQLFVIDPIVLNEHTEKFNSPWREDLRPMKGVYHGVFAFTRIAMWLERLYKVYPVASISERLELVLQQLEQGIAVISQSAKLSPIGEHIFNEIRIIVDKNKKLEETT</sequence>
<accession>A0A0K9FCY7</accession>
<dbReference type="AlphaFoldDB" id="A0A0K9FCY7"/>
<dbReference type="PATRIC" id="fig|582475.4.peg.1439"/>
<reference evidence="2" key="1">
    <citation type="submission" date="2015-07" db="EMBL/GenBank/DDBJ databases">
        <authorList>
            <consortium name="Consortium for Microbial Forensics and Genomics (microFORGE)"/>
            <person name="Knight B.M."/>
            <person name="Roberts D.P."/>
            <person name="Lin D."/>
            <person name="Hari K."/>
            <person name="Fletcher J."/>
            <person name="Melcher U."/>
            <person name="Blagden T."/>
            <person name="Winegar R.A."/>
        </authorList>
    </citation>
    <scope>NUCLEOTIDE SEQUENCE [LARGE SCALE GENOMIC DNA]</scope>
    <source>
        <strain evidence="2">DSM 23493</strain>
    </source>
</reference>
<comment type="caution">
    <text evidence="1">The sequence shown here is derived from an EMBL/GenBank/DDBJ whole genome shotgun (WGS) entry which is preliminary data.</text>
</comment>
<dbReference type="EMBL" id="LFXJ01000005">
    <property type="protein sequence ID" value="KMY32335.1"/>
    <property type="molecule type" value="Genomic_DNA"/>
</dbReference>